<feature type="domain" description="Enoyl reductase (ER)" evidence="2">
    <location>
        <begin position="10"/>
        <end position="321"/>
    </location>
</feature>
<dbReference type="Gene3D" id="3.40.50.720">
    <property type="entry name" value="NAD(P)-binding Rossmann-like Domain"/>
    <property type="match status" value="1"/>
</dbReference>
<dbReference type="Pfam" id="PF13602">
    <property type="entry name" value="ADH_zinc_N_2"/>
    <property type="match status" value="1"/>
</dbReference>
<name>A0A918N8L2_9GAMM</name>
<dbReference type="PANTHER" id="PTHR44154:SF1">
    <property type="entry name" value="QUINONE OXIDOREDUCTASE"/>
    <property type="match status" value="1"/>
</dbReference>
<dbReference type="InterPro" id="IPR020843">
    <property type="entry name" value="ER"/>
</dbReference>
<dbReference type="InterPro" id="IPR036291">
    <property type="entry name" value="NAD(P)-bd_dom_sf"/>
</dbReference>
<dbReference type="Pfam" id="PF08240">
    <property type="entry name" value="ADH_N"/>
    <property type="match status" value="1"/>
</dbReference>
<dbReference type="InterPro" id="IPR051603">
    <property type="entry name" value="Zinc-ADH_QOR/CCCR"/>
</dbReference>
<sequence length="327" mass="36005">MKAVVYHQYGPPSVLHSADVAEPRPDKGEIRIRLHACEVTKGDCELRRFRFAVKWFTVPLRLVLGVRKPRRPVLGGYVAGVVDEIGEGVSGFNVGDEVFGSTQLRLGGYGEYVCVPESYTLVPKPENLSFAEAASVPLGGLNALHFMTLADVQPGQRVLINGAGGSIGSYALQIAKLKGAHVTVVDAKHKAAFLQALGADVFLDYRDTPFYQVCEPFDVILNMVAQGRFRHFIDALTPTGRYLMANPRISDMLNALRVKWFSRRRAIFSFAGETIAELRQLSQWLASGQIRPVVDRTFSLDEAVLAHQRVEAEDRLGAVVLVHSSSE</sequence>
<dbReference type="AlphaFoldDB" id="A0A918N8L2"/>
<evidence type="ECO:0000259" key="2">
    <source>
        <dbReference type="SMART" id="SM00829"/>
    </source>
</evidence>
<dbReference type="CDD" id="cd08267">
    <property type="entry name" value="MDR1"/>
    <property type="match status" value="1"/>
</dbReference>
<dbReference type="Proteomes" id="UP000626148">
    <property type="component" value="Unassembled WGS sequence"/>
</dbReference>
<evidence type="ECO:0000313" key="4">
    <source>
        <dbReference type="Proteomes" id="UP000626148"/>
    </source>
</evidence>
<organism evidence="3 4">
    <name type="scientific">Saccharospirillum salsuginis</name>
    <dbReference type="NCBI Taxonomy" id="418750"/>
    <lineage>
        <taxon>Bacteria</taxon>
        <taxon>Pseudomonadati</taxon>
        <taxon>Pseudomonadota</taxon>
        <taxon>Gammaproteobacteria</taxon>
        <taxon>Oceanospirillales</taxon>
        <taxon>Saccharospirillaceae</taxon>
        <taxon>Saccharospirillum</taxon>
    </lineage>
</organism>
<dbReference type="InterPro" id="IPR013154">
    <property type="entry name" value="ADH-like_N"/>
</dbReference>
<dbReference type="SUPFAM" id="SSF51735">
    <property type="entry name" value="NAD(P)-binding Rossmann-fold domains"/>
    <property type="match status" value="1"/>
</dbReference>
<gene>
    <name evidence="3" type="ORF">GCM10007392_12890</name>
</gene>
<reference evidence="3" key="1">
    <citation type="journal article" date="2014" name="Int. J. Syst. Evol. Microbiol.">
        <title>Complete genome sequence of Corynebacterium casei LMG S-19264T (=DSM 44701T), isolated from a smear-ripened cheese.</title>
        <authorList>
            <consortium name="US DOE Joint Genome Institute (JGI-PGF)"/>
            <person name="Walter F."/>
            <person name="Albersmeier A."/>
            <person name="Kalinowski J."/>
            <person name="Ruckert C."/>
        </authorList>
    </citation>
    <scope>NUCLEOTIDE SEQUENCE</scope>
    <source>
        <strain evidence="3">KCTC 22169</strain>
    </source>
</reference>
<dbReference type="EMBL" id="BMXR01000003">
    <property type="protein sequence ID" value="GGX47467.1"/>
    <property type="molecule type" value="Genomic_DNA"/>
</dbReference>
<dbReference type="Gene3D" id="3.90.180.10">
    <property type="entry name" value="Medium-chain alcohol dehydrogenases, catalytic domain"/>
    <property type="match status" value="1"/>
</dbReference>
<accession>A0A918N8L2</accession>
<protein>
    <submittedName>
        <fullName evidence="3">NADPH:quinone reductase</fullName>
    </submittedName>
</protein>
<evidence type="ECO:0000256" key="1">
    <source>
        <dbReference type="ARBA" id="ARBA00022857"/>
    </source>
</evidence>
<keyword evidence="1" id="KW-0521">NADP</keyword>
<dbReference type="PANTHER" id="PTHR44154">
    <property type="entry name" value="QUINONE OXIDOREDUCTASE"/>
    <property type="match status" value="1"/>
</dbReference>
<dbReference type="SUPFAM" id="SSF50129">
    <property type="entry name" value="GroES-like"/>
    <property type="match status" value="1"/>
</dbReference>
<dbReference type="SMART" id="SM00829">
    <property type="entry name" value="PKS_ER"/>
    <property type="match status" value="1"/>
</dbReference>
<reference evidence="3" key="2">
    <citation type="submission" date="2020-09" db="EMBL/GenBank/DDBJ databases">
        <authorList>
            <person name="Sun Q."/>
            <person name="Kim S."/>
        </authorList>
    </citation>
    <scope>NUCLEOTIDE SEQUENCE</scope>
    <source>
        <strain evidence="3">KCTC 22169</strain>
    </source>
</reference>
<evidence type="ECO:0000313" key="3">
    <source>
        <dbReference type="EMBL" id="GGX47467.1"/>
    </source>
</evidence>
<keyword evidence="4" id="KW-1185">Reference proteome</keyword>
<dbReference type="InterPro" id="IPR011032">
    <property type="entry name" value="GroES-like_sf"/>
</dbReference>
<comment type="caution">
    <text evidence="3">The sequence shown here is derived from an EMBL/GenBank/DDBJ whole genome shotgun (WGS) entry which is preliminary data.</text>
</comment>
<dbReference type="GO" id="GO:0016491">
    <property type="term" value="F:oxidoreductase activity"/>
    <property type="evidence" value="ECO:0007669"/>
    <property type="project" value="InterPro"/>
</dbReference>
<proteinExistence type="predicted"/>
<dbReference type="RefSeq" id="WP_189607697.1">
    <property type="nucleotide sequence ID" value="NZ_BMXR01000003.1"/>
</dbReference>